<dbReference type="AlphaFoldDB" id="A0A6L4WV49"/>
<evidence type="ECO:0000256" key="9">
    <source>
        <dbReference type="HAMAP-Rule" id="MF_00161"/>
    </source>
</evidence>
<dbReference type="GO" id="GO:0005886">
    <property type="term" value="C:plasma membrane"/>
    <property type="evidence" value="ECO:0007669"/>
    <property type="project" value="UniProtKB-SubCell"/>
</dbReference>
<dbReference type="RefSeq" id="WP_152188270.1">
    <property type="nucleotide sequence ID" value="NZ_WFKJ01000005.1"/>
</dbReference>
<evidence type="ECO:0000256" key="3">
    <source>
        <dbReference type="ARBA" id="ARBA00022670"/>
    </source>
</evidence>
<keyword evidence="4 9" id="KW-0812">Transmembrane</keyword>
<protein>
    <recommendedName>
        <fullName evidence="9">Lipoprotein signal peptidase</fullName>
        <ecNumber evidence="9">3.4.23.36</ecNumber>
    </recommendedName>
    <alternativeName>
        <fullName evidence="9">Prolipoprotein signal peptidase</fullName>
    </alternativeName>
    <alternativeName>
        <fullName evidence="9">Signal peptidase II</fullName>
        <shortName evidence="9">SPase II</shortName>
    </alternativeName>
</protein>
<keyword evidence="12" id="KW-0449">Lipoprotein</keyword>
<evidence type="ECO:0000313" key="15">
    <source>
        <dbReference type="Proteomes" id="UP000472839"/>
    </source>
</evidence>
<comment type="catalytic activity">
    <reaction evidence="9 10">
        <text>Release of signal peptides from bacterial membrane prolipoproteins. Hydrolyzes -Xaa-Yaa-Zaa-|-(S,diacylglyceryl)Cys-, in which Xaa is hydrophobic (preferably Leu), and Yaa (Ala or Ser) and Zaa (Gly or Ala) have small, neutral side chains.</text>
        <dbReference type="EC" id="3.4.23.36"/>
    </reaction>
</comment>
<feature type="active site" evidence="9">
    <location>
        <position position="111"/>
    </location>
</feature>
<keyword evidence="7 9" id="KW-1133">Transmembrane helix</keyword>
<evidence type="ECO:0000313" key="12">
    <source>
        <dbReference type="EMBL" id="KAB7890602.1"/>
    </source>
</evidence>
<dbReference type="UniPathway" id="UPA00665"/>
<feature type="transmembrane region" description="Helical" evidence="9">
    <location>
        <begin position="47"/>
        <end position="76"/>
    </location>
</feature>
<dbReference type="PANTHER" id="PTHR33695">
    <property type="entry name" value="LIPOPROTEIN SIGNAL PEPTIDASE"/>
    <property type="match status" value="1"/>
</dbReference>
<reference evidence="14 15" key="1">
    <citation type="submission" date="2019-10" db="EMBL/GenBank/DDBJ databases">
        <title>Poseidonibacter ostreae sp. nov., isolated from the gut of the Ostrea denselamellosa.</title>
        <authorList>
            <person name="Choi A."/>
        </authorList>
    </citation>
    <scope>NUCLEOTIDE SEQUENCE [LARGE SCALE GENOMIC DNA]</scope>
    <source>
        <strain evidence="12 15">SJOD-M-33</strain>
        <strain evidence="13 14">SJOD-M-5</strain>
    </source>
</reference>
<evidence type="ECO:0000256" key="1">
    <source>
        <dbReference type="ARBA" id="ARBA00006139"/>
    </source>
</evidence>
<evidence type="ECO:0000313" key="13">
    <source>
        <dbReference type="EMBL" id="KAB7892414.1"/>
    </source>
</evidence>
<keyword evidence="3 9" id="KW-0645">Protease</keyword>
<name>A0A6L4WV49_9BACT</name>
<dbReference type="GO" id="GO:0006508">
    <property type="term" value="P:proteolysis"/>
    <property type="evidence" value="ECO:0007669"/>
    <property type="project" value="UniProtKB-KW"/>
</dbReference>
<comment type="subcellular location">
    <subcellularLocation>
        <location evidence="9">Cell membrane</location>
        <topology evidence="9">Multi-pass membrane protein</topology>
    </subcellularLocation>
</comment>
<keyword evidence="5 9" id="KW-0064">Aspartyl protease</keyword>
<dbReference type="EMBL" id="WFKK01000004">
    <property type="protein sequence ID" value="KAB7890602.1"/>
    <property type="molecule type" value="Genomic_DNA"/>
</dbReference>
<dbReference type="PROSITE" id="PS00855">
    <property type="entry name" value="SPASE_II"/>
    <property type="match status" value="1"/>
</dbReference>
<dbReference type="Proteomes" id="UP000461010">
    <property type="component" value="Unassembled WGS sequence"/>
</dbReference>
<dbReference type="Pfam" id="PF01252">
    <property type="entry name" value="Peptidase_A8"/>
    <property type="match status" value="1"/>
</dbReference>
<keyword evidence="2 9" id="KW-1003">Cell membrane</keyword>
<dbReference type="NCBIfam" id="TIGR00077">
    <property type="entry name" value="lspA"/>
    <property type="match status" value="1"/>
</dbReference>
<evidence type="ECO:0000256" key="7">
    <source>
        <dbReference type="ARBA" id="ARBA00022989"/>
    </source>
</evidence>
<comment type="caution">
    <text evidence="9">Lacks conserved residue(s) required for the propagation of feature annotation.</text>
</comment>
<dbReference type="PRINTS" id="PR00781">
    <property type="entry name" value="LIPOSIGPTASE"/>
</dbReference>
<evidence type="ECO:0000256" key="5">
    <source>
        <dbReference type="ARBA" id="ARBA00022750"/>
    </source>
</evidence>
<comment type="caution">
    <text evidence="12">The sequence shown here is derived from an EMBL/GenBank/DDBJ whole genome shotgun (WGS) entry which is preliminary data.</text>
</comment>
<evidence type="ECO:0000256" key="6">
    <source>
        <dbReference type="ARBA" id="ARBA00022801"/>
    </source>
</evidence>
<dbReference type="Proteomes" id="UP000472839">
    <property type="component" value="Unassembled WGS sequence"/>
</dbReference>
<keyword evidence="14" id="KW-1185">Reference proteome</keyword>
<feature type="active site" evidence="9">
    <location>
        <position position="128"/>
    </location>
</feature>
<feature type="transmembrane region" description="Helical" evidence="9">
    <location>
        <begin position="121"/>
        <end position="143"/>
    </location>
</feature>
<accession>A0A6L4WV49</accession>
<evidence type="ECO:0000256" key="8">
    <source>
        <dbReference type="ARBA" id="ARBA00023136"/>
    </source>
</evidence>
<comment type="pathway">
    <text evidence="9">Protein modification; lipoprotein biosynthesis (signal peptide cleavage).</text>
</comment>
<keyword evidence="6 9" id="KW-0378">Hydrolase</keyword>
<comment type="similarity">
    <text evidence="1 9 11">Belongs to the peptidase A8 family.</text>
</comment>
<keyword evidence="8 9" id="KW-0472">Membrane</keyword>
<dbReference type="GO" id="GO:0004190">
    <property type="term" value="F:aspartic-type endopeptidase activity"/>
    <property type="evidence" value="ECO:0007669"/>
    <property type="project" value="UniProtKB-UniRule"/>
</dbReference>
<proteinExistence type="inferred from homology"/>
<evidence type="ECO:0000256" key="10">
    <source>
        <dbReference type="RuleBase" id="RU000594"/>
    </source>
</evidence>
<dbReference type="InterPro" id="IPR001872">
    <property type="entry name" value="Peptidase_A8"/>
</dbReference>
<evidence type="ECO:0000256" key="11">
    <source>
        <dbReference type="RuleBase" id="RU004181"/>
    </source>
</evidence>
<organism evidence="12 15">
    <name type="scientific">Poseidonibacter ostreae</name>
    <dbReference type="NCBI Taxonomy" id="2654171"/>
    <lineage>
        <taxon>Bacteria</taxon>
        <taxon>Pseudomonadati</taxon>
        <taxon>Campylobacterota</taxon>
        <taxon>Epsilonproteobacteria</taxon>
        <taxon>Campylobacterales</taxon>
        <taxon>Arcobacteraceae</taxon>
        <taxon>Poseidonibacter</taxon>
    </lineage>
</organism>
<sequence>MRKKLVLSIIIFTILFIIDQVLKYGFTHFNLNIDGPYMSLQLAYNYGVAFSMFSFLAEYLKYIQLSMVIAGFIYLLKNKEVFTEYYLPITLLFAGGLSNILDRFTYGGVVDYLYWHYGFEFAIFNFADIIINCAVAIIIFMQIKQWQAERKEKKNKS</sequence>
<dbReference type="HAMAP" id="MF_00161">
    <property type="entry name" value="LspA"/>
    <property type="match status" value="1"/>
</dbReference>
<comment type="function">
    <text evidence="9 10">This protein specifically catalyzes the removal of signal peptides from prolipoproteins.</text>
</comment>
<evidence type="ECO:0000256" key="4">
    <source>
        <dbReference type="ARBA" id="ARBA00022692"/>
    </source>
</evidence>
<dbReference type="EC" id="3.4.23.36" evidence="9"/>
<gene>
    <name evidence="9" type="primary">lspA</name>
    <name evidence="13" type="ORF">GBG18_03005</name>
    <name evidence="12" type="ORF">GBG19_02370</name>
</gene>
<dbReference type="PANTHER" id="PTHR33695:SF1">
    <property type="entry name" value="LIPOPROTEIN SIGNAL PEPTIDASE"/>
    <property type="match status" value="1"/>
</dbReference>
<evidence type="ECO:0000256" key="2">
    <source>
        <dbReference type="ARBA" id="ARBA00022475"/>
    </source>
</evidence>
<dbReference type="EMBL" id="WFKJ01000005">
    <property type="protein sequence ID" value="KAB7892414.1"/>
    <property type="molecule type" value="Genomic_DNA"/>
</dbReference>
<evidence type="ECO:0000313" key="14">
    <source>
        <dbReference type="Proteomes" id="UP000461010"/>
    </source>
</evidence>
<feature type="transmembrane region" description="Helical" evidence="9">
    <location>
        <begin position="85"/>
        <end position="101"/>
    </location>
</feature>